<dbReference type="Proteomes" id="UP001642540">
    <property type="component" value="Unassembled WGS sequence"/>
</dbReference>
<gene>
    <name evidence="1" type="ORF">ODALV1_LOCUS12848</name>
</gene>
<name>A0ABP1QM01_9HEXA</name>
<keyword evidence="2" id="KW-1185">Reference proteome</keyword>
<evidence type="ECO:0000313" key="2">
    <source>
        <dbReference type="Proteomes" id="UP001642540"/>
    </source>
</evidence>
<comment type="caution">
    <text evidence="1">The sequence shown here is derived from an EMBL/GenBank/DDBJ whole genome shotgun (WGS) entry which is preliminary data.</text>
</comment>
<reference evidence="1 2" key="1">
    <citation type="submission" date="2024-08" db="EMBL/GenBank/DDBJ databases">
        <authorList>
            <person name="Cucini C."/>
            <person name="Frati F."/>
        </authorList>
    </citation>
    <scope>NUCLEOTIDE SEQUENCE [LARGE SCALE GENOMIC DNA]</scope>
</reference>
<accession>A0ABP1QM01</accession>
<evidence type="ECO:0000313" key="1">
    <source>
        <dbReference type="EMBL" id="CAL8108021.1"/>
    </source>
</evidence>
<dbReference type="EMBL" id="CAXLJM020000039">
    <property type="protein sequence ID" value="CAL8108021.1"/>
    <property type="molecule type" value="Genomic_DNA"/>
</dbReference>
<organism evidence="1 2">
    <name type="scientific">Orchesella dallaii</name>
    <dbReference type="NCBI Taxonomy" id="48710"/>
    <lineage>
        <taxon>Eukaryota</taxon>
        <taxon>Metazoa</taxon>
        <taxon>Ecdysozoa</taxon>
        <taxon>Arthropoda</taxon>
        <taxon>Hexapoda</taxon>
        <taxon>Collembola</taxon>
        <taxon>Entomobryomorpha</taxon>
        <taxon>Entomobryoidea</taxon>
        <taxon>Orchesellidae</taxon>
        <taxon>Orchesellinae</taxon>
        <taxon>Orchesella</taxon>
    </lineage>
</organism>
<proteinExistence type="predicted"/>
<protein>
    <submittedName>
        <fullName evidence="1">Uncharacterized protein</fullName>
    </submittedName>
</protein>
<sequence>MTSRPVHESRAQVFEAFKKLCQTREDMLKTVTKLLNEISNFKQKESLYNDLQRTYLLLPPSGTRQRLMYRATERKFSILNATSELFGNKRRQTLEKEMHVGKWVKPLLMQDHSTIQTLSEKELMQMIRKYQKGINAMGDLHKKFSDLETDWNQLKVEMHTMIDDCIRRMQELIS</sequence>